<feature type="transmembrane region" description="Helical" evidence="1">
    <location>
        <begin position="284"/>
        <end position="307"/>
    </location>
</feature>
<keyword evidence="3" id="KW-0808">Transferase</keyword>
<feature type="transmembrane region" description="Helical" evidence="1">
    <location>
        <begin position="135"/>
        <end position="156"/>
    </location>
</feature>
<gene>
    <name evidence="3" type="ORF">FHG64_02725</name>
</gene>
<dbReference type="InterPro" id="IPR002656">
    <property type="entry name" value="Acyl_transf_3_dom"/>
</dbReference>
<protein>
    <submittedName>
        <fullName evidence="3">Acyltransferase</fullName>
    </submittedName>
</protein>
<organism evidence="3 4">
    <name type="scientific">Antarcticibacterium flavum</name>
    <dbReference type="NCBI Taxonomy" id="2058175"/>
    <lineage>
        <taxon>Bacteria</taxon>
        <taxon>Pseudomonadati</taxon>
        <taxon>Bacteroidota</taxon>
        <taxon>Flavobacteriia</taxon>
        <taxon>Flavobacteriales</taxon>
        <taxon>Flavobacteriaceae</taxon>
        <taxon>Antarcticibacterium</taxon>
    </lineage>
</organism>
<keyword evidence="1" id="KW-0472">Membrane</keyword>
<feature type="transmembrane region" description="Helical" evidence="1">
    <location>
        <begin position="163"/>
        <end position="180"/>
    </location>
</feature>
<feature type="transmembrane region" description="Helical" evidence="1">
    <location>
        <begin position="228"/>
        <end position="247"/>
    </location>
</feature>
<dbReference type="OrthoDB" id="9796461at2"/>
<feature type="transmembrane region" description="Helical" evidence="1">
    <location>
        <begin position="253"/>
        <end position="272"/>
    </location>
</feature>
<proteinExistence type="predicted"/>
<evidence type="ECO:0000313" key="3">
    <source>
        <dbReference type="EMBL" id="QCY68391.1"/>
    </source>
</evidence>
<evidence type="ECO:0000256" key="1">
    <source>
        <dbReference type="SAM" id="Phobius"/>
    </source>
</evidence>
<keyword evidence="4" id="KW-1185">Reference proteome</keyword>
<keyword evidence="1" id="KW-1133">Transmembrane helix</keyword>
<reference evidence="3 4" key="1">
    <citation type="submission" date="2019-06" db="EMBL/GenBank/DDBJ databases">
        <title>Complete genome sequence of Antarcticibacterium flavum KCTC 52984T from an Antarctic marine sediment.</title>
        <authorList>
            <person name="Lee Y.M."/>
            <person name="Shin S.C."/>
        </authorList>
    </citation>
    <scope>NUCLEOTIDE SEQUENCE [LARGE SCALE GENOMIC DNA]</scope>
    <source>
        <strain evidence="3 4">KCTC 52984</strain>
    </source>
</reference>
<dbReference type="GO" id="GO:0016747">
    <property type="term" value="F:acyltransferase activity, transferring groups other than amino-acyl groups"/>
    <property type="evidence" value="ECO:0007669"/>
    <property type="project" value="InterPro"/>
</dbReference>
<dbReference type="InterPro" id="IPR050879">
    <property type="entry name" value="Acyltransferase_3"/>
</dbReference>
<dbReference type="EMBL" id="CP040812">
    <property type="protein sequence ID" value="QCY68391.1"/>
    <property type="molecule type" value="Genomic_DNA"/>
</dbReference>
<dbReference type="GO" id="GO:0016020">
    <property type="term" value="C:membrane"/>
    <property type="evidence" value="ECO:0007669"/>
    <property type="project" value="TreeGrafter"/>
</dbReference>
<dbReference type="KEGG" id="afla:FHG64_02725"/>
<keyword evidence="3" id="KW-0012">Acyltransferase</keyword>
<feature type="transmembrane region" description="Helical" evidence="1">
    <location>
        <begin position="319"/>
        <end position="340"/>
    </location>
</feature>
<dbReference type="Proteomes" id="UP000309016">
    <property type="component" value="Chromosome"/>
</dbReference>
<feature type="transmembrane region" description="Helical" evidence="1">
    <location>
        <begin position="7"/>
        <end position="23"/>
    </location>
</feature>
<accession>A0A5B7X1A8</accession>
<dbReference type="Pfam" id="PF01757">
    <property type="entry name" value="Acyl_transf_3"/>
    <property type="match status" value="1"/>
</dbReference>
<dbReference type="GO" id="GO:0009103">
    <property type="term" value="P:lipopolysaccharide biosynthetic process"/>
    <property type="evidence" value="ECO:0007669"/>
    <property type="project" value="TreeGrafter"/>
</dbReference>
<dbReference type="PANTHER" id="PTHR23028">
    <property type="entry name" value="ACETYLTRANSFERASE"/>
    <property type="match status" value="1"/>
</dbReference>
<sequence length="373" mass="43807">MIKPLTSLRFIFAFMVFLSHLDWMPASEKMFYKIFDNLLSKGYIGVSYFFVLSGFILTLNYKKRLLKKKVSTRKFWVGRIVRIYPLHLFTLLLSLPIFISGILEEPSSWLTGFLSNAFLLQSFIPAEDIYFGFNAVSWSISNELFYYLLFPGLLYLLYKKKNLVFYFSIFIGIMLLAMWISKPEQYIFLFAINPLFRISDFIMGMLLYRIYETKIFSKYFENARTATLLEVGAIALFFIFFGFHSFIPVPLRISMFFWLPIMALIFILAHQAGRISYLLSHKRLILLGEISFSFYMLHGLIMRYILALDRRIKLVEQEYVLMLISFLAVLIASYYSYNYLERPANVYLKKKLSPGQVPLTPTLEKIAAKKNIT</sequence>
<keyword evidence="1" id="KW-0812">Transmembrane</keyword>
<feature type="transmembrane region" description="Helical" evidence="1">
    <location>
        <begin position="83"/>
        <end position="103"/>
    </location>
</feature>
<dbReference type="RefSeq" id="WP_139064966.1">
    <property type="nucleotide sequence ID" value="NZ_CP040812.1"/>
</dbReference>
<evidence type="ECO:0000259" key="2">
    <source>
        <dbReference type="Pfam" id="PF01757"/>
    </source>
</evidence>
<dbReference type="PANTHER" id="PTHR23028:SF53">
    <property type="entry name" value="ACYL_TRANSF_3 DOMAIN-CONTAINING PROTEIN"/>
    <property type="match status" value="1"/>
</dbReference>
<name>A0A5B7X1A8_9FLAO</name>
<feature type="transmembrane region" description="Helical" evidence="1">
    <location>
        <begin position="43"/>
        <end position="62"/>
    </location>
</feature>
<feature type="domain" description="Acyltransferase 3" evidence="2">
    <location>
        <begin position="7"/>
        <end position="335"/>
    </location>
</feature>
<feature type="transmembrane region" description="Helical" evidence="1">
    <location>
        <begin position="186"/>
        <end position="208"/>
    </location>
</feature>
<dbReference type="AlphaFoldDB" id="A0A5B7X1A8"/>
<evidence type="ECO:0000313" key="4">
    <source>
        <dbReference type="Proteomes" id="UP000309016"/>
    </source>
</evidence>